<sequence>MVSGRMGCRGDIRGEGLGGALASSGVHWGGGAAMWPVSLSLVHWRGVFAVRAVSPHPPSPPPTHPRHPPHPSYPSERLGVFCTVVYHTGVHLGVLLGVFQSGVKTGVMQVSGVRLSLLHFPGV</sequence>
<protein>
    <submittedName>
        <fullName evidence="1">Uncharacterized protein</fullName>
    </submittedName>
</protein>
<name>A0A5B7JGK0_PORTR</name>
<dbReference type="EMBL" id="VSRR010091264">
    <property type="protein sequence ID" value="MPC92427.1"/>
    <property type="molecule type" value="Genomic_DNA"/>
</dbReference>
<gene>
    <name evidence="1" type="ORF">E2C01_087516</name>
</gene>
<evidence type="ECO:0000313" key="2">
    <source>
        <dbReference type="Proteomes" id="UP000324222"/>
    </source>
</evidence>
<comment type="caution">
    <text evidence="1">The sequence shown here is derived from an EMBL/GenBank/DDBJ whole genome shotgun (WGS) entry which is preliminary data.</text>
</comment>
<organism evidence="1 2">
    <name type="scientific">Portunus trituberculatus</name>
    <name type="common">Swimming crab</name>
    <name type="synonym">Neptunus trituberculatus</name>
    <dbReference type="NCBI Taxonomy" id="210409"/>
    <lineage>
        <taxon>Eukaryota</taxon>
        <taxon>Metazoa</taxon>
        <taxon>Ecdysozoa</taxon>
        <taxon>Arthropoda</taxon>
        <taxon>Crustacea</taxon>
        <taxon>Multicrustacea</taxon>
        <taxon>Malacostraca</taxon>
        <taxon>Eumalacostraca</taxon>
        <taxon>Eucarida</taxon>
        <taxon>Decapoda</taxon>
        <taxon>Pleocyemata</taxon>
        <taxon>Brachyura</taxon>
        <taxon>Eubrachyura</taxon>
        <taxon>Portunoidea</taxon>
        <taxon>Portunidae</taxon>
        <taxon>Portuninae</taxon>
        <taxon>Portunus</taxon>
    </lineage>
</organism>
<keyword evidence="2" id="KW-1185">Reference proteome</keyword>
<reference evidence="1 2" key="1">
    <citation type="submission" date="2019-05" db="EMBL/GenBank/DDBJ databases">
        <title>Another draft genome of Portunus trituberculatus and its Hox gene families provides insights of decapod evolution.</title>
        <authorList>
            <person name="Jeong J.-H."/>
            <person name="Song I."/>
            <person name="Kim S."/>
            <person name="Choi T."/>
            <person name="Kim D."/>
            <person name="Ryu S."/>
            <person name="Kim W."/>
        </authorList>
    </citation>
    <scope>NUCLEOTIDE SEQUENCE [LARGE SCALE GENOMIC DNA]</scope>
    <source>
        <tissue evidence="1">Muscle</tissue>
    </source>
</reference>
<evidence type="ECO:0000313" key="1">
    <source>
        <dbReference type="EMBL" id="MPC92427.1"/>
    </source>
</evidence>
<dbReference type="AlphaFoldDB" id="A0A5B7JGK0"/>
<dbReference type="Proteomes" id="UP000324222">
    <property type="component" value="Unassembled WGS sequence"/>
</dbReference>
<accession>A0A5B7JGK0</accession>
<proteinExistence type="predicted"/>